<dbReference type="Pfam" id="PF02677">
    <property type="entry name" value="QueH"/>
    <property type="match status" value="1"/>
</dbReference>
<keyword evidence="7 17" id="KW-0819">tRNA processing</keyword>
<protein>
    <recommendedName>
        <fullName evidence="5 17">Epoxyqueuosine reductase QueH</fullName>
        <ecNumber evidence="4 17">1.17.99.6</ecNumber>
    </recommendedName>
    <alternativeName>
        <fullName evidence="15 17">Queuosine biosynthesis protein QueH</fullName>
    </alternativeName>
</protein>
<dbReference type="GO" id="GO:0046872">
    <property type="term" value="F:metal ion binding"/>
    <property type="evidence" value="ECO:0007669"/>
    <property type="project" value="UniProtKB-KW"/>
</dbReference>
<comment type="function">
    <text evidence="1 17">Catalyzes the conversion of epoxyqueuosine (oQ) to queuosine (Q), which is a hypermodified base found in the wobble positions of tRNA(Asp), tRNA(Asn), tRNA(His) and tRNA(Tyr).</text>
</comment>
<keyword evidence="19" id="KW-1185">Reference proteome</keyword>
<evidence type="ECO:0000256" key="15">
    <source>
        <dbReference type="ARBA" id="ARBA00031446"/>
    </source>
</evidence>
<comment type="catalytic activity">
    <reaction evidence="16 17">
        <text>epoxyqueuosine(34) in tRNA + AH2 = queuosine(34) in tRNA + A + H2O</text>
        <dbReference type="Rhea" id="RHEA:32159"/>
        <dbReference type="Rhea" id="RHEA-COMP:18571"/>
        <dbReference type="Rhea" id="RHEA-COMP:18582"/>
        <dbReference type="ChEBI" id="CHEBI:13193"/>
        <dbReference type="ChEBI" id="CHEBI:15377"/>
        <dbReference type="ChEBI" id="CHEBI:17499"/>
        <dbReference type="ChEBI" id="CHEBI:194431"/>
        <dbReference type="ChEBI" id="CHEBI:194443"/>
        <dbReference type="EC" id="1.17.99.6"/>
    </reaction>
</comment>
<keyword evidence="9 17" id="KW-0671">Queuosine biosynthesis</keyword>
<evidence type="ECO:0000256" key="17">
    <source>
        <dbReference type="HAMAP-Rule" id="MF_02089"/>
    </source>
</evidence>
<evidence type="ECO:0000256" key="8">
    <source>
        <dbReference type="ARBA" id="ARBA00022723"/>
    </source>
</evidence>
<evidence type="ECO:0000256" key="2">
    <source>
        <dbReference type="ARBA" id="ARBA00004691"/>
    </source>
</evidence>
<evidence type="ECO:0000313" key="18">
    <source>
        <dbReference type="EMBL" id="QNN61024.1"/>
    </source>
</evidence>
<evidence type="ECO:0000256" key="5">
    <source>
        <dbReference type="ARBA" id="ARBA00016895"/>
    </source>
</evidence>
<dbReference type="GO" id="GO:0008616">
    <property type="term" value="P:tRNA queuosine(34) biosynthetic process"/>
    <property type="evidence" value="ECO:0007669"/>
    <property type="project" value="UniProtKB-UniRule"/>
</dbReference>
<keyword evidence="12 17" id="KW-0411">Iron-sulfur</keyword>
<dbReference type="RefSeq" id="WP_187534142.1">
    <property type="nucleotide sequence ID" value="NZ_CBCSHU010000014.1"/>
</dbReference>
<gene>
    <name evidence="17" type="primary">queH</name>
    <name evidence="18" type="ORF">H9L01_01225</name>
</gene>
<sequence length="238" mass="27990">MTIHERIEAYLQGDKVNYDLELEKHVNNWHHDEKKPRILLHSCCAPCSTYSLERLSHDVDITIFFSNSNIYPRNEYYRRAQVQKEFIDQFNLKNNTDVKYLEAEYKPNEFVKMVRENNLEQEREGGKRCTACFDMRLEEVAKAAIEYGFDYFGTALTLSPHKNSQVVNAVGYEVQKIYNVSFLPSDFKKRGGFYRSVEMCDEYDIYRQCYCGCVFAARDQGIDLVEVNRQAKEALCKK</sequence>
<dbReference type="GO" id="GO:0051539">
    <property type="term" value="F:4 iron, 4 sulfur cluster binding"/>
    <property type="evidence" value="ECO:0007669"/>
    <property type="project" value="UniProtKB-UniRule"/>
</dbReference>
<evidence type="ECO:0000256" key="10">
    <source>
        <dbReference type="ARBA" id="ARBA00023002"/>
    </source>
</evidence>
<dbReference type="PANTHER" id="PTHR36701:SF1">
    <property type="entry name" value="EPOXYQUEUOSINE REDUCTASE QUEH"/>
    <property type="match status" value="1"/>
</dbReference>
<feature type="disulfide bond" description="Redox-active" evidence="17">
    <location>
        <begin position="211"/>
        <end position="213"/>
    </location>
</feature>
<comment type="pathway">
    <text evidence="2 17">tRNA modification; tRNA-queuosine biosynthesis.</text>
</comment>
<evidence type="ECO:0000256" key="3">
    <source>
        <dbReference type="ARBA" id="ARBA00008207"/>
    </source>
</evidence>
<proteinExistence type="inferred from homology"/>
<keyword evidence="14 17" id="KW-0676">Redox-active center</keyword>
<accession>A0A7G9RZJ9</accession>
<feature type="binding site" evidence="17">
    <location>
        <position position="132"/>
    </location>
    <ligand>
        <name>[4Fe-4S] cluster</name>
        <dbReference type="ChEBI" id="CHEBI:49883"/>
    </ligand>
</feature>
<feature type="binding site" evidence="17">
    <location>
        <position position="43"/>
    </location>
    <ligand>
        <name>[4Fe-4S] cluster</name>
        <dbReference type="ChEBI" id="CHEBI:49883"/>
    </ligand>
</feature>
<evidence type="ECO:0000256" key="1">
    <source>
        <dbReference type="ARBA" id="ARBA00002268"/>
    </source>
</evidence>
<feature type="binding site" evidence="17">
    <location>
        <position position="44"/>
    </location>
    <ligand>
        <name>[4Fe-4S] cluster</name>
        <dbReference type="ChEBI" id="CHEBI:49883"/>
    </ligand>
</feature>
<dbReference type="EC" id="1.17.99.6" evidence="4 17"/>
<evidence type="ECO:0000256" key="16">
    <source>
        <dbReference type="ARBA" id="ARBA00047415"/>
    </source>
</evidence>
<organism evidence="18 19">
    <name type="scientific">Erysipelothrix inopinata</name>
    <dbReference type="NCBI Taxonomy" id="225084"/>
    <lineage>
        <taxon>Bacteria</taxon>
        <taxon>Bacillati</taxon>
        <taxon>Bacillota</taxon>
        <taxon>Erysipelotrichia</taxon>
        <taxon>Erysipelotrichales</taxon>
        <taxon>Erysipelotrichaceae</taxon>
        <taxon>Erysipelothrix</taxon>
    </lineage>
</organism>
<dbReference type="EMBL" id="CP060715">
    <property type="protein sequence ID" value="QNN61024.1"/>
    <property type="molecule type" value="Genomic_DNA"/>
</dbReference>
<name>A0A7G9RZJ9_9FIRM</name>
<dbReference type="PANTHER" id="PTHR36701">
    <property type="entry name" value="EPOXYQUEUOSINE REDUCTASE QUEH"/>
    <property type="match status" value="1"/>
</dbReference>
<dbReference type="AlphaFoldDB" id="A0A7G9RZJ9"/>
<keyword evidence="13 17" id="KW-1015">Disulfide bond</keyword>
<evidence type="ECO:0000256" key="9">
    <source>
        <dbReference type="ARBA" id="ARBA00022785"/>
    </source>
</evidence>
<dbReference type="GO" id="GO:0052693">
    <property type="term" value="F:epoxyqueuosine reductase activity"/>
    <property type="evidence" value="ECO:0007669"/>
    <property type="project" value="UniProtKB-UniRule"/>
</dbReference>
<keyword evidence="8 17" id="KW-0479">Metal-binding</keyword>
<feature type="binding site" evidence="17">
    <location>
        <position position="129"/>
    </location>
    <ligand>
        <name>[4Fe-4S] cluster</name>
        <dbReference type="ChEBI" id="CHEBI:49883"/>
    </ligand>
</feature>
<dbReference type="HAMAP" id="MF_02089">
    <property type="entry name" value="QueH"/>
    <property type="match status" value="1"/>
</dbReference>
<evidence type="ECO:0000256" key="7">
    <source>
        <dbReference type="ARBA" id="ARBA00022694"/>
    </source>
</evidence>
<reference evidence="18 19" key="1">
    <citation type="submission" date="2020-08" db="EMBL/GenBank/DDBJ databases">
        <title>Genome sequence of Erysipelothrix inopinata DSM 15511T.</title>
        <authorList>
            <person name="Hyun D.-W."/>
            <person name="Bae J.-W."/>
        </authorList>
    </citation>
    <scope>NUCLEOTIDE SEQUENCE [LARGE SCALE GENOMIC DNA]</scope>
    <source>
        <strain evidence="18 19">DSM 15511</strain>
    </source>
</reference>
<dbReference type="KEGG" id="eio:H9L01_01225"/>
<evidence type="ECO:0000256" key="13">
    <source>
        <dbReference type="ARBA" id="ARBA00023157"/>
    </source>
</evidence>
<dbReference type="Proteomes" id="UP000515928">
    <property type="component" value="Chromosome"/>
</dbReference>
<evidence type="ECO:0000256" key="14">
    <source>
        <dbReference type="ARBA" id="ARBA00023284"/>
    </source>
</evidence>
<keyword evidence="10 17" id="KW-0560">Oxidoreductase</keyword>
<keyword evidence="6 17" id="KW-0004">4Fe-4S</keyword>
<evidence type="ECO:0000256" key="6">
    <source>
        <dbReference type="ARBA" id="ARBA00022485"/>
    </source>
</evidence>
<evidence type="ECO:0000256" key="4">
    <source>
        <dbReference type="ARBA" id="ARBA00012622"/>
    </source>
</evidence>
<evidence type="ECO:0000256" key="12">
    <source>
        <dbReference type="ARBA" id="ARBA00023014"/>
    </source>
</evidence>
<evidence type="ECO:0000313" key="19">
    <source>
        <dbReference type="Proteomes" id="UP000515928"/>
    </source>
</evidence>
<comment type="similarity">
    <text evidence="3 17">Belongs to the QueH family.</text>
</comment>
<evidence type="ECO:0000256" key="11">
    <source>
        <dbReference type="ARBA" id="ARBA00023004"/>
    </source>
</evidence>
<dbReference type="UniPathway" id="UPA00392"/>
<dbReference type="InterPro" id="IPR003828">
    <property type="entry name" value="QueH"/>
</dbReference>
<keyword evidence="11 17" id="KW-0408">Iron</keyword>